<dbReference type="EMBL" id="AP008213">
    <property type="protein sequence ID" value="BAF21256.1"/>
    <property type="molecule type" value="Genomic_DNA"/>
</dbReference>
<dbReference type="NCBIfam" id="TIGR01640">
    <property type="entry name" value="F_box_assoc_1"/>
    <property type="match status" value="1"/>
</dbReference>
<dbReference type="InterPro" id="IPR020557">
    <property type="entry name" value="Fumarate_lyase_CS"/>
</dbReference>
<dbReference type="SUPFAM" id="SSF81383">
    <property type="entry name" value="F-box domain"/>
    <property type="match status" value="1"/>
</dbReference>
<dbReference type="CDD" id="cd22157">
    <property type="entry name" value="F-box_AtFBW1-like"/>
    <property type="match status" value="1"/>
</dbReference>
<reference evidence="4 5" key="3">
    <citation type="journal article" date="2005" name="Nature">
        <title>The map-based sequence of the rice genome.</title>
        <authorList>
            <consortium name="International rice genome sequencing project (IRGSP)"/>
            <person name="Matsumoto T."/>
            <person name="Wu J."/>
            <person name="Kanamori H."/>
            <person name="Katayose Y."/>
            <person name="Fujisawa M."/>
            <person name="Namiki N."/>
            <person name="Mizuno H."/>
            <person name="Yamamoto K."/>
            <person name="Antonio B.A."/>
            <person name="Baba T."/>
            <person name="Sakata K."/>
            <person name="Nagamura Y."/>
            <person name="Aoki H."/>
            <person name="Arikawa K."/>
            <person name="Arita K."/>
            <person name="Bito T."/>
            <person name="Chiden Y."/>
            <person name="Fujitsuka N."/>
            <person name="Fukunaka R."/>
            <person name="Hamada M."/>
            <person name="Harada C."/>
            <person name="Hayashi A."/>
            <person name="Hijishita S."/>
            <person name="Honda M."/>
            <person name="Hosokawa S."/>
            <person name="Ichikawa Y."/>
            <person name="Idonuma A."/>
            <person name="Iijima M."/>
            <person name="Ikeda M."/>
            <person name="Ikeno M."/>
            <person name="Ito K."/>
            <person name="Ito S."/>
            <person name="Ito T."/>
            <person name="Ito Y."/>
            <person name="Ito Y."/>
            <person name="Iwabuchi A."/>
            <person name="Kamiya K."/>
            <person name="Karasawa W."/>
            <person name="Kurita K."/>
            <person name="Katagiri S."/>
            <person name="Kikuta A."/>
            <person name="Kobayashi H."/>
            <person name="Kobayashi N."/>
            <person name="Machita K."/>
            <person name="Maehara T."/>
            <person name="Masukawa M."/>
            <person name="Mizubayashi T."/>
            <person name="Mukai Y."/>
            <person name="Nagasaki H."/>
            <person name="Nagata Y."/>
            <person name="Naito S."/>
            <person name="Nakashima M."/>
            <person name="Nakama Y."/>
            <person name="Nakamichi Y."/>
            <person name="Nakamura M."/>
            <person name="Meguro A."/>
            <person name="Negishi M."/>
            <person name="Ohta I."/>
            <person name="Ohta T."/>
            <person name="Okamoto M."/>
            <person name="Ono N."/>
            <person name="Saji S."/>
            <person name="Sakaguchi M."/>
            <person name="Sakai K."/>
            <person name="Shibata M."/>
            <person name="Shimokawa T."/>
            <person name="Song J."/>
            <person name="Takazaki Y."/>
            <person name="Terasawa K."/>
            <person name="Tsugane M."/>
            <person name="Tsuji K."/>
            <person name="Ueda S."/>
            <person name="Waki K."/>
            <person name="Yamagata H."/>
            <person name="Yamamoto M."/>
            <person name="Yamamoto S."/>
            <person name="Yamane H."/>
            <person name="Yoshiki S."/>
            <person name="Yoshihara R."/>
            <person name="Yukawa K."/>
            <person name="Zhong H."/>
            <person name="Yano M."/>
            <person name="Yuan Q."/>
            <person name="Ouyang S."/>
            <person name="Liu J."/>
            <person name="Jones K.M."/>
            <person name="Gansberger K."/>
            <person name="Moffat K."/>
            <person name="Hill J."/>
            <person name="Bera J."/>
            <person name="Fadrosh D."/>
            <person name="Jin S."/>
            <person name="Johri S."/>
            <person name="Kim M."/>
            <person name="Overton L."/>
            <person name="Reardon M."/>
            <person name="Tsitrin T."/>
            <person name="Vuong H."/>
            <person name="Weaver B."/>
            <person name="Ciecko A."/>
            <person name="Tallon L."/>
            <person name="Jackson J."/>
            <person name="Pai G."/>
            <person name="Aken S.V."/>
            <person name="Utterback T."/>
            <person name="Reidmuller S."/>
            <person name="Feldblyum T."/>
            <person name="Hsiao J."/>
            <person name="Zismann V."/>
            <person name="Iobst S."/>
            <person name="de Vazeille A.R."/>
            <person name="Buell C.R."/>
            <person name="Ying K."/>
            <person name="Li Y."/>
            <person name="Lu T."/>
            <person name="Huang Y."/>
            <person name="Zhao Q."/>
            <person name="Feng Q."/>
            <person name="Zhang L."/>
            <person name="Zhu J."/>
            <person name="Weng Q."/>
            <person name="Mu J."/>
            <person name="Lu Y."/>
            <person name="Fan D."/>
            <person name="Liu Y."/>
            <person name="Guan J."/>
            <person name="Zhang Y."/>
            <person name="Yu S."/>
            <person name="Liu X."/>
            <person name="Zhang Y."/>
            <person name="Hong G."/>
            <person name="Han B."/>
            <person name="Choisne N."/>
            <person name="Demange N."/>
            <person name="Orjeda G."/>
            <person name="Samain S."/>
            <person name="Cattolico L."/>
            <person name="Pelletier E."/>
            <person name="Couloux A."/>
            <person name="Segurens B."/>
            <person name="Wincker P."/>
            <person name="D'Hont A."/>
            <person name="Scarpelli C."/>
            <person name="Weissenbach J."/>
            <person name="Salanoubat M."/>
            <person name="Quetier F."/>
            <person name="Yu Y."/>
            <person name="Kim H.R."/>
            <person name="Rambo T."/>
            <person name="Currie J."/>
            <person name="Collura K."/>
            <person name="Luo M."/>
            <person name="Yang T."/>
            <person name="Ammiraju J.S.S."/>
            <person name="Engler F."/>
            <person name="Soderlund C."/>
            <person name="Wing R.A."/>
            <person name="Palmer L.E."/>
            <person name="de la Bastide M."/>
            <person name="Spiegel L."/>
            <person name="Nascimento L."/>
            <person name="Zutavern T."/>
            <person name="O'Shaughnessy A."/>
            <person name="Dike S."/>
            <person name="Dedhia N."/>
            <person name="Preston R."/>
            <person name="Balija V."/>
            <person name="McCombie W.R."/>
            <person name="Chow T."/>
            <person name="Chen H."/>
            <person name="Chung M."/>
            <person name="Chen C."/>
            <person name="Shaw J."/>
            <person name="Wu H."/>
            <person name="Hsiao K."/>
            <person name="Chao Y."/>
            <person name="Chu M."/>
            <person name="Cheng C."/>
            <person name="Hour A."/>
            <person name="Lee P."/>
            <person name="Lin S."/>
            <person name="Lin Y."/>
            <person name="Liou J."/>
            <person name="Liu S."/>
            <person name="Hsing Y."/>
            <person name="Raghuvanshi S."/>
            <person name="Mohanty A."/>
            <person name="Bharti A.K."/>
            <person name="Gaur A."/>
            <person name="Gupta V."/>
            <person name="Kumar D."/>
            <person name="Ravi V."/>
            <person name="Vij S."/>
            <person name="Kapur A."/>
            <person name="Khurana P."/>
            <person name="Khurana P."/>
            <person name="Khurana J.P."/>
            <person name="Tyagi A.K."/>
            <person name="Gaikwad K."/>
            <person name="Singh A."/>
            <person name="Dalal V."/>
            <person name="Srivastava S."/>
            <person name="Dixit A."/>
            <person name="Pal A.K."/>
            <person name="Ghazi I.A."/>
            <person name="Yadav M."/>
            <person name="Pandit A."/>
            <person name="Bhargava A."/>
            <person name="Sureshbabu K."/>
            <person name="Batra K."/>
            <person name="Sharma T.R."/>
            <person name="Mohapatra T."/>
            <person name="Singh N.K."/>
            <person name="Messing J."/>
            <person name="Nelson A.B."/>
            <person name="Fuks G."/>
            <person name="Kavchok S."/>
            <person name="Keizer G."/>
            <person name="Linton E."/>
            <person name="Llaca V."/>
            <person name="Song R."/>
            <person name="Tanyolac B."/>
            <person name="Young S."/>
            <person name="Ho-Il K."/>
            <person name="Hahn J.H."/>
            <person name="Sangsakoo G."/>
            <person name="Vanavichit A."/>
            <person name="de Mattos Luiz.A.T."/>
            <person name="Zimmer P.D."/>
            <person name="Malone G."/>
            <person name="Dellagostin O."/>
            <person name="de Oliveira A.C."/>
            <person name="Bevan M."/>
            <person name="Bancroft I."/>
            <person name="Minx P."/>
            <person name="Cordum H."/>
            <person name="Wilson R."/>
            <person name="Cheng Z."/>
            <person name="Jin W."/>
            <person name="Jiang J."/>
            <person name="Leong S.A."/>
            <person name="Iwama H."/>
            <person name="Gojobori T."/>
            <person name="Itoh T."/>
            <person name="Niimura Y."/>
            <person name="Fujii Y."/>
            <person name="Habara T."/>
            <person name="Sakai H."/>
            <person name="Sato Y."/>
            <person name="Wilson G."/>
            <person name="Kumar K."/>
            <person name="McCouch S."/>
            <person name="Juretic N."/>
            <person name="Hoen D."/>
            <person name="Wright S."/>
            <person name="Bruskiewich R."/>
            <person name="Bureau T."/>
            <person name="Miyao A."/>
            <person name="Hirochika H."/>
            <person name="Nishikawa T."/>
            <person name="Kadowaki K."/>
            <person name="Sugiura M."/>
            <person name="Burr B."/>
            <person name="Sasaki T."/>
        </authorList>
    </citation>
    <scope>NUCLEOTIDE SEQUENCE [LARGE SCALE GENOMIC DNA]</scope>
    <source>
        <strain evidence="5">cv. Nipponbare</strain>
    </source>
</reference>
<dbReference type="InterPro" id="IPR017451">
    <property type="entry name" value="F-box-assoc_interact_dom"/>
</dbReference>
<dbReference type="PANTHER" id="PTHR31672">
    <property type="entry name" value="BNACNNG10540D PROTEIN"/>
    <property type="match status" value="1"/>
</dbReference>
<organism evidence="2 5">
    <name type="scientific">Oryza sativa subsp. japonica</name>
    <name type="common">Rice</name>
    <dbReference type="NCBI Taxonomy" id="39947"/>
    <lineage>
        <taxon>Eukaryota</taxon>
        <taxon>Viridiplantae</taxon>
        <taxon>Streptophyta</taxon>
        <taxon>Embryophyta</taxon>
        <taxon>Tracheophyta</taxon>
        <taxon>Spermatophyta</taxon>
        <taxon>Magnoliopsida</taxon>
        <taxon>Liliopsida</taxon>
        <taxon>Poales</taxon>
        <taxon>Poaceae</taxon>
        <taxon>BOP clade</taxon>
        <taxon>Oryzoideae</taxon>
        <taxon>Oryzeae</taxon>
        <taxon>Oryzinae</taxon>
        <taxon>Oryza</taxon>
        <taxon>Oryza sativa</taxon>
    </lineage>
</organism>
<reference evidence="4" key="8">
    <citation type="submission" date="2012-08" db="EMBL/GenBank/DDBJ databases">
        <title>Oryza sativa nipponbare(GA3) genomic DNA, chromosome 7.</title>
        <authorList>
            <consortium name="IRGSP(International Rice Genome Sequencing Project)"/>
        </authorList>
    </citation>
    <scope>NUCLEOTIDE SEQUENCE</scope>
</reference>
<reference evidence="5" key="7">
    <citation type="journal article" date="2008" name="Nucleic Acids Res.">
        <title>The rice annotation project database (RAP-DB): 2008 update.</title>
        <authorList>
            <consortium name="The rice annotation project (RAP)"/>
        </authorList>
    </citation>
    <scope>GENOME REANNOTATION</scope>
    <source>
        <strain evidence="5">cv. Nipponbare</strain>
    </source>
</reference>
<dbReference type="AlphaFoldDB" id="Q6Z3V4"/>
<reference evidence="4" key="5">
    <citation type="journal article" date="2007" name="Genome Res.">
        <title>Curated Genome Annotation of Oryza sativa ssp. japonica and Comparative Genome Analysis with Arabidopsis thaliana.</title>
        <authorList>
            <consortium name="The Rice Annotation Project (RAP)"/>
            <person name="Itoh T."/>
            <person name="Tanaka T."/>
            <person name="Barrero R.A."/>
            <person name="Yamasaki C."/>
            <person name="Fujii Y."/>
            <person name="Hilton P.B."/>
            <person name="Antonio B.A."/>
            <person name="Aono H."/>
            <person name="Apweiler R."/>
            <person name="Bruskiewich R."/>
            <person name="Bureau T."/>
            <person name="Burr F."/>
            <person name="Costa de Oliveira A."/>
            <person name="Fuks G."/>
            <person name="Habara T."/>
            <person name="Haberer G."/>
            <person name="Han B."/>
            <person name="Harada E."/>
            <person name="Hiraki A.T."/>
            <person name="Hirochika H."/>
            <person name="Hoen D."/>
            <person name="Hokari H."/>
            <person name="Hosokawa S."/>
            <person name="Hsing Y."/>
            <person name="Ikawa H."/>
            <person name="Ikeo K."/>
            <person name="Imanishi T."/>
            <person name="Ito Y."/>
            <person name="Jaiswal P."/>
            <person name="Kanno M."/>
            <person name="Kawahara Y."/>
            <person name="Kawamura T."/>
            <person name="Kawashima H."/>
            <person name="Khurana J.P."/>
            <person name="Kikuchi S."/>
            <person name="Komatsu S."/>
            <person name="Koyanagi K.O."/>
            <person name="Kubooka H."/>
            <person name="Lieberherr D."/>
            <person name="Lin Y.C."/>
            <person name="Lonsdale D."/>
            <person name="Matsumoto T."/>
            <person name="Matsuya A."/>
            <person name="McCombie W.R."/>
            <person name="Messing J."/>
            <person name="Miyao A."/>
            <person name="Mulder N."/>
            <person name="Nagamura Y."/>
            <person name="Nam J."/>
            <person name="Namiki N."/>
            <person name="Numa H."/>
            <person name="Nurimoto S."/>
            <person name="O'donovan C."/>
            <person name="Ohyanagi H."/>
            <person name="Okido T."/>
            <person name="Oota S."/>
            <person name="Osato N."/>
            <person name="Palmer L.E."/>
            <person name="Quetier F."/>
            <person name="Raghuvanshi S."/>
            <person name="Saichi N."/>
            <person name="Sakai H."/>
            <person name="Sakai Y."/>
            <person name="Sakata K."/>
            <person name="Sakurai T."/>
            <person name="Sato F."/>
            <person name="Sato Y."/>
            <person name="Schoof H."/>
            <person name="Seki M."/>
            <person name="Shibata M."/>
            <person name="Shimizu Y."/>
            <person name="Shinozaki K."/>
            <person name="Shinso Y."/>
            <person name="Singh N.K."/>
            <person name="Smith-White B."/>
            <person name="Takeda J."/>
            <person name="Tanino M."/>
            <person name="Tatusova T."/>
            <person name="Thongjuea S."/>
            <person name="Todokoro F."/>
            <person name="Tsugane M."/>
            <person name="Tyagi A.K."/>
            <person name="Vanavichit A."/>
            <person name="Wang A."/>
            <person name="Wing R.A."/>
            <person name="Yamaguchi K."/>
            <person name="Yamamoto M."/>
            <person name="Yamamoto N."/>
            <person name="Yu Y."/>
            <person name="Zhang H."/>
            <person name="Zhao Q."/>
            <person name="Higo K."/>
            <person name="Burr B."/>
            <person name="Gojobori T."/>
            <person name="Sasaki T."/>
        </authorList>
    </citation>
    <scope>NUCLEOTIDE SEQUENCE</scope>
</reference>
<evidence type="ECO:0000313" key="3">
    <source>
        <dbReference type="EMBL" id="BAD30843.1"/>
    </source>
</evidence>
<evidence type="ECO:0000313" key="2">
    <source>
        <dbReference type="EMBL" id="BAC84091.1"/>
    </source>
</evidence>
<proteinExistence type="predicted"/>
<name>Q6Z3V4_ORYSJ</name>
<sequence>MVMMSCKRRKVSPASGATVVLPEEMMIEVLQWLPVESVLRFRAVCRSWATALSSDQFRGFHTAKNKIKPLPPKLFFVSQTAGFGSTSVHTSSPLSRSVPGGDNHRDLLFNLDNVRGDFMAMTPTPCHGLTLLHDAMGLEYYVLNAATRSISRLPPCQTVPSGSAGLGFDARTGEYKVVRLFREIISGEPHTKCQIYTLGGKHGDSWRPASGGVPFKFRTAGTYSISASQQHKLLPVFVDGFLHWLTGSLFSFLRPHAAILSFSVTEETFRLVRSPPFQVSGVHLVDLSGNLCMVRDLRRMSSTLEIWKLNDLYSSDWSLEHRIDLSTEHVARDLMKPDFIRVIGSAGSSGMSGKKNVIIATSNRKAIAYDPTSETLETILEIKGTPLPYQTARSALGLISLFEDSLAPVCKTNEEIALSSPLAKVIKEALLRLPGDYAVQFKLVSKQWHRFIESWSFARGYHMYNNRDRRPKIRLVGMGTGGSSGFSFASIEKLLQESPSKDTWLDAKVVCSKPCHGMNLISTELEDYLYNPCTGYRYVRSTRGALVYIPNRIPSDRFRHDHAFTTGNKNVGLGFDPLMQEHPPLPVNDMPPAYLAGFLYWMSEPRLSQSKTSAILSFEIATKTFVVIQCPSCALTRHNRSPCESFVVELEGMLCVVLANPFEEELDIWKMEHGQWDRAYRVCLKGWPGYSLGANVVVPMAVDPKDGRILLNTGSKLGLYDPTKRVIENLYDLDEVLRVKQTDETLHVEDKEKS</sequence>
<evidence type="ECO:0000313" key="4">
    <source>
        <dbReference type="EMBL" id="BAF21256.1"/>
    </source>
</evidence>
<dbReference type="PROSITE" id="PS00163">
    <property type="entry name" value="FUMARATE_LYASES"/>
    <property type="match status" value="1"/>
</dbReference>
<reference evidence="4" key="6">
    <citation type="journal article" date="2008" name="Nucleic Acids Res.">
        <title>The Rice Annotation Project Database (RAP-DB): 2008 update.</title>
        <authorList>
            <consortium name="The Rice Annotation Project (RAP)"/>
            <person name="Tanaka T."/>
            <person name="Antonio B.A."/>
            <person name="Kikuchi S."/>
            <person name="Matsumoto T."/>
            <person name="Nagamura Y."/>
            <person name="Numa H."/>
            <person name="Sakai H."/>
            <person name="Wu J."/>
            <person name="Itoh T."/>
            <person name="Sasaki T."/>
            <person name="Aono R."/>
            <person name="Fujii Y."/>
            <person name="Habara T."/>
            <person name="Harada E."/>
            <person name="Kanno M."/>
            <person name="Kawahara Y."/>
            <person name="Kawashima H."/>
            <person name="Kubooka H."/>
            <person name="Matsuya A."/>
            <person name="Nakaoka H."/>
            <person name="Saichi N."/>
            <person name="Sanbonmatsu R."/>
            <person name="Sato Y."/>
            <person name="Shinso Y."/>
            <person name="Suzuki M."/>
            <person name="Takeda J."/>
            <person name="Tanino M."/>
            <person name="Todokoro F."/>
            <person name="Yamaguchi K."/>
            <person name="Yamamoto N."/>
            <person name="Yamasaki C."/>
            <person name="Imanishi T."/>
            <person name="Okido T."/>
            <person name="Tada M."/>
            <person name="Ikeo K."/>
            <person name="Tateno Y."/>
            <person name="Gojobori T."/>
            <person name="Lin Y.C."/>
            <person name="Wei F.J."/>
            <person name="Hsing Y.I."/>
            <person name="Zhao Q."/>
            <person name="Han B."/>
            <person name="Kramer M.R."/>
            <person name="McCombie R.W."/>
            <person name="Lonsdale D."/>
            <person name="O'Donovan C.C."/>
            <person name="Whitfield E.J."/>
            <person name="Apweiler R."/>
            <person name="Koyanagi K.O."/>
            <person name="Khurana J.P."/>
            <person name="Raghuvanshi S."/>
            <person name="Singh N.K."/>
            <person name="Tyagi A.K."/>
            <person name="Haberer G."/>
            <person name="Fujisawa M."/>
            <person name="Hosokawa S."/>
            <person name="Ito Y."/>
            <person name="Ikawa H."/>
            <person name="Shibata M."/>
            <person name="Yamamoto M."/>
            <person name="Bruskiewich R.M."/>
            <person name="Hoen D.R."/>
            <person name="Bureau TE."/>
            <person name="Namiki N."/>
            <person name="Ohyanagi H."/>
            <person name="Sakai Y."/>
            <person name="Nobushima S."/>
            <person name="Sakata K."/>
            <person name="Barrero R.A."/>
            <person name="Sato Y."/>
            <person name="Souvorov A."/>
            <person name="Smith-White B."/>
            <person name="Tatusova T."/>
            <person name="An S."/>
            <person name="An G."/>
            <person name="OOta S."/>
            <person name="Fuks G."/>
            <person name="Messing J."/>
            <person name="Christie K.R."/>
            <person name="Lieberherr D."/>
            <person name="Kim H."/>
            <person name="Zuccolo A."/>
            <person name="Wing R.A."/>
            <person name="Nobuta K."/>
            <person name="Green P.J."/>
            <person name="Lu C."/>
            <person name="Meyers BC."/>
            <person name="Chaparro C."/>
            <person name="Piegu B."/>
            <person name="Panaud O."/>
            <person name="Echeverria M."/>
        </authorList>
    </citation>
    <scope>NUCLEOTIDE SEQUENCE</scope>
</reference>
<dbReference type="HOGENOM" id="CLU_011979_0_1_1"/>
<feature type="domain" description="F-box" evidence="1">
    <location>
        <begin position="15"/>
        <end position="60"/>
    </location>
</feature>
<dbReference type="SMART" id="SM00256">
    <property type="entry name" value="FBOX"/>
    <property type="match status" value="2"/>
</dbReference>
<reference evidence="2" key="2">
    <citation type="submission" date="2002-05" db="EMBL/GenBank/DDBJ databases">
        <title>Oryza sativa nipponbare(GA3) genomic DNA, chromosome 7, PAC clone:P0685B06.</title>
        <authorList>
            <person name="Sasaki T."/>
            <person name="Matsumoto T."/>
            <person name="Katayose Y."/>
        </authorList>
    </citation>
    <scope>NUCLEOTIDE SEQUENCE</scope>
</reference>
<reference evidence="4" key="4">
    <citation type="journal article" date="2006" name="Nucleic Acids Res.">
        <title>The Rice Annotation Project Database (RAP-DB): hub for Oryza sativa ssp. japonica genome information.</title>
        <authorList>
            <person name="Ohyanagi H."/>
            <person name="Tanaka T."/>
            <person name="Sakai H."/>
            <person name="Shigemoto Y."/>
            <person name="Yamaguchi K."/>
            <person name="Habara T."/>
            <person name="Fujii Y."/>
            <person name="Antonio B.A."/>
            <person name="Nagamura Y."/>
            <person name="Imanishi T."/>
            <person name="Ikeo K."/>
            <person name="Itoh T."/>
            <person name="Gojobori T."/>
            <person name="Sasaki T."/>
        </authorList>
    </citation>
    <scope>NUCLEOTIDE SEQUENCE</scope>
</reference>
<evidence type="ECO:0000259" key="1">
    <source>
        <dbReference type="PROSITE" id="PS50181"/>
    </source>
</evidence>
<dbReference type="Proteomes" id="UP000000763">
    <property type="component" value="Chromosome 7"/>
</dbReference>
<dbReference type="Pfam" id="PF08268">
    <property type="entry name" value="FBA_3"/>
    <property type="match status" value="1"/>
</dbReference>
<dbReference type="PROSITE" id="PS50181">
    <property type="entry name" value="FBOX"/>
    <property type="match status" value="1"/>
</dbReference>
<dbReference type="GO" id="GO:0003824">
    <property type="term" value="F:catalytic activity"/>
    <property type="evidence" value="ECO:0007669"/>
    <property type="project" value="InterPro"/>
</dbReference>
<dbReference type="EMBL" id="AP005102">
    <property type="protein sequence ID" value="BAD30843.1"/>
    <property type="molecule type" value="Genomic_DNA"/>
</dbReference>
<reference evidence="4" key="9">
    <citation type="submission" date="2012-08" db="EMBL/GenBank/DDBJ databases">
        <title>The Second Rice Annotation Project Meeting (RAP2).</title>
        <authorList>
            <consortium name="The Rice Annotation Project (RAP)"/>
        </authorList>
    </citation>
    <scope>NUCLEOTIDE SEQUENCE</scope>
</reference>
<gene>
    <name evidence="4" type="ordered locus">Os07g0269800</name>
    <name evidence="3" type="ORF">OSJNBa0033J14.31</name>
    <name evidence="2" type="ORF">P0685B06.6</name>
</gene>
<evidence type="ECO:0000313" key="5">
    <source>
        <dbReference type="Proteomes" id="UP000000763"/>
    </source>
</evidence>
<dbReference type="EMBL" id="AP005201">
    <property type="protein sequence ID" value="BAC84091.1"/>
    <property type="molecule type" value="Genomic_DNA"/>
</dbReference>
<protein>
    <submittedName>
        <fullName evidence="4">Os07g0269800 protein</fullName>
    </submittedName>
</protein>
<dbReference type="InterPro" id="IPR036047">
    <property type="entry name" value="F-box-like_dom_sf"/>
</dbReference>
<dbReference type="Gene3D" id="1.20.1280.50">
    <property type="match status" value="1"/>
</dbReference>
<dbReference type="Pfam" id="PF00646">
    <property type="entry name" value="F-box"/>
    <property type="match status" value="2"/>
</dbReference>
<dbReference type="InterPro" id="IPR001810">
    <property type="entry name" value="F-box_dom"/>
</dbReference>
<dbReference type="InterPro" id="IPR013187">
    <property type="entry name" value="F-box-assoc_dom_typ3"/>
</dbReference>
<reference evidence="3" key="1">
    <citation type="submission" date="2002-04" db="EMBL/GenBank/DDBJ databases">
        <title>Oryza sativa nipponbare(GA3) genomic DNA, chromosome 7, BAC clone:OSJNBa0033J14.</title>
        <authorList>
            <person name="Sasaki T."/>
            <person name="Matsumoto T."/>
            <person name="Katayose Y."/>
        </authorList>
    </citation>
    <scope>NUCLEOTIDE SEQUENCE</scope>
</reference>
<dbReference type="InterPro" id="IPR050796">
    <property type="entry name" value="SCF_F-box_component"/>
</dbReference>
<dbReference type="KEGG" id="dosa:Os07g0269800"/>
<accession>Q6Z3V4</accession>
<dbReference type="PANTHER" id="PTHR31672:SF2">
    <property type="entry name" value="F-BOX DOMAIN-CONTAINING PROTEIN"/>
    <property type="match status" value="1"/>
</dbReference>